<dbReference type="AlphaFoldDB" id="A0A9E2BH56"/>
<dbReference type="EMBL" id="QLTW01000100">
    <property type="protein sequence ID" value="MBT9145486.1"/>
    <property type="molecule type" value="Genomic_DNA"/>
</dbReference>
<evidence type="ECO:0000313" key="2">
    <source>
        <dbReference type="Proteomes" id="UP000811545"/>
    </source>
</evidence>
<proteinExistence type="predicted"/>
<organism evidence="1 2">
    <name type="scientific">Psychracetigena formicireducens</name>
    <dbReference type="NCBI Taxonomy" id="2986056"/>
    <lineage>
        <taxon>Bacteria</taxon>
        <taxon>Bacillati</taxon>
        <taxon>Candidatus Lithacetigenota</taxon>
        <taxon>Candidatus Psychracetigena</taxon>
    </lineage>
</organism>
<reference evidence="1 2" key="1">
    <citation type="journal article" date="2021" name="bioRxiv">
        <title>Unique metabolic strategies in Hadean analogues reveal hints for primordial physiology.</title>
        <authorList>
            <person name="Nobu M.K."/>
            <person name="Nakai R."/>
            <person name="Tamazawa S."/>
            <person name="Mori H."/>
            <person name="Toyoda A."/>
            <person name="Ijiri A."/>
            <person name="Suzuki S."/>
            <person name="Kurokawa K."/>
            <person name="Kamagata Y."/>
            <person name="Tamaki H."/>
        </authorList>
    </citation>
    <scope>NUCLEOTIDE SEQUENCE [LARGE SCALE GENOMIC DNA]</scope>
    <source>
        <strain evidence="1">BS525</strain>
    </source>
</reference>
<gene>
    <name evidence="1" type="ORF">DDT42_01357</name>
</gene>
<evidence type="ECO:0008006" key="3">
    <source>
        <dbReference type="Google" id="ProtNLM"/>
    </source>
</evidence>
<evidence type="ECO:0000313" key="1">
    <source>
        <dbReference type="EMBL" id="MBT9145486.1"/>
    </source>
</evidence>
<name>A0A9E2BH56_PSYF1</name>
<sequence>MEDLKEIKIFLSCPDDIIKNLHLIDIIEKIILEENLHFRIYGLKLELRHWKKNIYPGKGSPRVQDRINQRLVENCDIFLGILWIRFGSSPGTNLEGKSYSSGTEEEFHLAKSLNKELWIFICDIPFKPSKIDPIQLSKVKRFKEDLKNEDVEYVEFSVEEEFRDMLRRTILEWLSKKYSIKATEKKEISSSLPTKDDFRKYTKGF</sequence>
<comment type="caution">
    <text evidence="1">The sequence shown here is derived from an EMBL/GenBank/DDBJ whole genome shotgun (WGS) entry which is preliminary data.</text>
</comment>
<dbReference type="Proteomes" id="UP000811545">
    <property type="component" value="Unassembled WGS sequence"/>
</dbReference>
<protein>
    <recommendedName>
        <fullName evidence="3">DUF4062 domain-containing protein</fullName>
    </recommendedName>
</protein>
<accession>A0A9E2BH56</accession>